<dbReference type="Proteomes" id="UP000799755">
    <property type="component" value="Unassembled WGS sequence"/>
</dbReference>
<evidence type="ECO:0000313" key="2">
    <source>
        <dbReference type="Proteomes" id="UP000799755"/>
    </source>
</evidence>
<dbReference type="EMBL" id="MU003494">
    <property type="protein sequence ID" value="KAF2476404.1"/>
    <property type="molecule type" value="Genomic_DNA"/>
</dbReference>
<comment type="caution">
    <text evidence="1">The sequence shown here is derived from an EMBL/GenBank/DDBJ whole genome shotgun (WGS) entry which is preliminary data.</text>
</comment>
<gene>
    <name evidence="1" type="ORF">BDR25DRAFT_300421</name>
</gene>
<keyword evidence="2" id="KW-1185">Reference proteome</keyword>
<proteinExistence type="predicted"/>
<protein>
    <submittedName>
        <fullName evidence="1">Uncharacterized protein</fullName>
    </submittedName>
</protein>
<accession>A0ACB6RAS2</accession>
<evidence type="ECO:0000313" key="1">
    <source>
        <dbReference type="EMBL" id="KAF2476404.1"/>
    </source>
</evidence>
<name>A0ACB6RAS2_9PLEO</name>
<organism evidence="1 2">
    <name type="scientific">Lindgomyces ingoldianus</name>
    <dbReference type="NCBI Taxonomy" id="673940"/>
    <lineage>
        <taxon>Eukaryota</taxon>
        <taxon>Fungi</taxon>
        <taxon>Dikarya</taxon>
        <taxon>Ascomycota</taxon>
        <taxon>Pezizomycotina</taxon>
        <taxon>Dothideomycetes</taxon>
        <taxon>Pleosporomycetidae</taxon>
        <taxon>Pleosporales</taxon>
        <taxon>Lindgomycetaceae</taxon>
        <taxon>Lindgomyces</taxon>
    </lineage>
</organism>
<reference evidence="1" key="1">
    <citation type="journal article" date="2020" name="Stud. Mycol.">
        <title>101 Dothideomycetes genomes: a test case for predicting lifestyles and emergence of pathogens.</title>
        <authorList>
            <person name="Haridas S."/>
            <person name="Albert R."/>
            <person name="Binder M."/>
            <person name="Bloem J."/>
            <person name="Labutti K."/>
            <person name="Salamov A."/>
            <person name="Andreopoulos B."/>
            <person name="Baker S."/>
            <person name="Barry K."/>
            <person name="Bills G."/>
            <person name="Bluhm B."/>
            <person name="Cannon C."/>
            <person name="Castanera R."/>
            <person name="Culley D."/>
            <person name="Daum C."/>
            <person name="Ezra D."/>
            <person name="Gonzalez J."/>
            <person name="Henrissat B."/>
            <person name="Kuo A."/>
            <person name="Liang C."/>
            <person name="Lipzen A."/>
            <person name="Lutzoni F."/>
            <person name="Magnuson J."/>
            <person name="Mondo S."/>
            <person name="Nolan M."/>
            <person name="Ohm R."/>
            <person name="Pangilinan J."/>
            <person name="Park H.-J."/>
            <person name="Ramirez L."/>
            <person name="Alfaro M."/>
            <person name="Sun H."/>
            <person name="Tritt A."/>
            <person name="Yoshinaga Y."/>
            <person name="Zwiers L.-H."/>
            <person name="Turgeon B."/>
            <person name="Goodwin S."/>
            <person name="Spatafora J."/>
            <person name="Crous P."/>
            <person name="Grigoriev I."/>
        </authorList>
    </citation>
    <scope>NUCLEOTIDE SEQUENCE</scope>
    <source>
        <strain evidence="1">ATCC 200398</strain>
    </source>
</reference>
<sequence length="76" mass="8401">MRRALIPTERLPQMVAKVYVPLSLFGGEMELVERDVCLCAKAYGAFRSLGPLLLSDLYILNILVISGGVIGLENRH</sequence>